<dbReference type="Gene3D" id="2.150.10.10">
    <property type="entry name" value="Serralysin-like metalloprotease, C-terminal"/>
    <property type="match status" value="1"/>
</dbReference>
<dbReference type="SMART" id="SM00034">
    <property type="entry name" value="CLECT"/>
    <property type="match status" value="1"/>
</dbReference>
<dbReference type="Pfam" id="PF00059">
    <property type="entry name" value="Lectin_C"/>
    <property type="match status" value="1"/>
</dbReference>
<dbReference type="GO" id="GO:0005509">
    <property type="term" value="F:calcium ion binding"/>
    <property type="evidence" value="ECO:0007669"/>
    <property type="project" value="InterPro"/>
</dbReference>
<dbReference type="InterPro" id="IPR001304">
    <property type="entry name" value="C-type_lectin-like"/>
</dbReference>
<evidence type="ECO:0000259" key="4">
    <source>
        <dbReference type="PROSITE" id="PS50041"/>
    </source>
</evidence>
<dbReference type="PROSITE" id="PS00330">
    <property type="entry name" value="HEMOLYSIN_CALCIUM"/>
    <property type="match status" value="3"/>
</dbReference>
<feature type="domain" description="C-type lectin" evidence="4">
    <location>
        <begin position="136"/>
        <end position="247"/>
    </location>
</feature>
<name>A0A941GWJ9_9CHRO</name>
<keyword evidence="3" id="KW-0106">Calcium</keyword>
<sequence>MSNEFGAPNIRGEVLNTIPALSITDFKVVENNPWFGLPVAKFTVKLSGVGNETITAEYATENGTAIAEQDYTITTGTLTFNPGERVKTITVPILQDGITEPTPETFDLVLSKPVNATLSDAVGTSTIIDGGTQVTYKLTNSATWTDAQATARELAGNLVTVNSAAENQFLLGAFGGGGLWIGFNDAAQEGVWEWVNGEPVTYTNWYPDEPNNLGDEDYAHLNLFWINENTGRWNDLTNNPTGIYVPKGGIVEIVINPATNTNDTITGTDDPEAIEGLGGNDQILGKGGNDYLSGGEGNDILDGGTGADLMKGGAGNDNYTVDDLKDIVTEAVAQGTDALTTSATRTLPGNVENLILTGEANINGTGNTLNNILTGNLGNNKLLGNAGNDTLNGKAGTDTLSGGLGNDKYTVESKADTVIELADEGSDVVTAGGNYTLSDNIENLILTGTAINGQGNEQNNNITGNANNNLLIGNEGSDILIGKTGNDILIGGEENDSFVFNLPTEGIDIIIDFTSSEQIRCSATGFGLVKGALNANQFVVGKGALDADDRFIYNAGSLFYDADGLGGTAQVQIATLINAPALAATNITIF</sequence>
<dbReference type="SMART" id="SM00237">
    <property type="entry name" value="Calx_beta"/>
    <property type="match status" value="1"/>
</dbReference>
<reference evidence="5" key="1">
    <citation type="submission" date="2021-02" db="EMBL/GenBank/DDBJ databases">
        <title>Metagenome analyses of Stigonema ocellatum DSM 106950, Chlorogloea purpurea SAG 13.99 and Gomphosphaeria aponina DSM 107014.</title>
        <authorList>
            <person name="Marter P."/>
            <person name="Huang S."/>
        </authorList>
    </citation>
    <scope>NUCLEOTIDE SEQUENCE</scope>
    <source>
        <strain evidence="5">JP213</strain>
    </source>
</reference>
<evidence type="ECO:0000256" key="1">
    <source>
        <dbReference type="ARBA" id="ARBA00022729"/>
    </source>
</evidence>
<evidence type="ECO:0000256" key="3">
    <source>
        <dbReference type="ARBA" id="ARBA00022837"/>
    </source>
</evidence>
<gene>
    <name evidence="5" type="ORF">DSM107014_14945</name>
</gene>
<dbReference type="Pfam" id="PF00353">
    <property type="entry name" value="HemolysinCabind"/>
    <property type="match status" value="3"/>
</dbReference>
<organism evidence="5 6">
    <name type="scientific">Gomphosphaeria aponina SAG 52.96 = DSM 107014</name>
    <dbReference type="NCBI Taxonomy" id="1521640"/>
    <lineage>
        <taxon>Bacteria</taxon>
        <taxon>Bacillati</taxon>
        <taxon>Cyanobacteriota</taxon>
        <taxon>Cyanophyceae</taxon>
        <taxon>Oscillatoriophycideae</taxon>
        <taxon>Chroococcales</taxon>
        <taxon>Gomphosphaeriaceae</taxon>
        <taxon>Gomphosphaeria</taxon>
    </lineage>
</organism>
<dbReference type="GO" id="GO:0016020">
    <property type="term" value="C:membrane"/>
    <property type="evidence" value="ECO:0007669"/>
    <property type="project" value="InterPro"/>
</dbReference>
<dbReference type="CDD" id="cd03603">
    <property type="entry name" value="CLECT_VCBS"/>
    <property type="match status" value="1"/>
</dbReference>
<dbReference type="InterPro" id="IPR016186">
    <property type="entry name" value="C-type_lectin-like/link_sf"/>
</dbReference>
<dbReference type="InterPro" id="IPR018511">
    <property type="entry name" value="Hemolysin-typ_Ca-bd_CS"/>
</dbReference>
<dbReference type="Proteomes" id="UP000767446">
    <property type="component" value="Unassembled WGS sequence"/>
</dbReference>
<keyword evidence="2" id="KW-0677">Repeat</keyword>
<dbReference type="SUPFAM" id="SSF51120">
    <property type="entry name" value="beta-Roll"/>
    <property type="match status" value="3"/>
</dbReference>
<evidence type="ECO:0000256" key="2">
    <source>
        <dbReference type="ARBA" id="ARBA00022737"/>
    </source>
</evidence>
<dbReference type="InterPro" id="IPR038081">
    <property type="entry name" value="CalX-like_sf"/>
</dbReference>
<dbReference type="PRINTS" id="PR00313">
    <property type="entry name" value="CABNDNGRPT"/>
</dbReference>
<dbReference type="InterPro" id="IPR001343">
    <property type="entry name" value="Hemolysn_Ca-bd"/>
</dbReference>
<dbReference type="Gene3D" id="3.10.100.10">
    <property type="entry name" value="Mannose-Binding Protein A, subunit A"/>
    <property type="match status" value="1"/>
</dbReference>
<evidence type="ECO:0000313" key="6">
    <source>
        <dbReference type="Proteomes" id="UP000767446"/>
    </source>
</evidence>
<keyword evidence="1" id="KW-0732">Signal</keyword>
<dbReference type="SUPFAM" id="SSF141072">
    <property type="entry name" value="CalX-like"/>
    <property type="match status" value="1"/>
</dbReference>
<dbReference type="PROSITE" id="PS50041">
    <property type="entry name" value="C_TYPE_LECTIN_2"/>
    <property type="match status" value="1"/>
</dbReference>
<accession>A0A941GWJ9</accession>
<dbReference type="InterPro" id="IPR034007">
    <property type="entry name" value="CTLD_bac"/>
</dbReference>
<dbReference type="InterPro" id="IPR011049">
    <property type="entry name" value="Serralysin-like_metalloprot_C"/>
</dbReference>
<dbReference type="SUPFAM" id="SSF56436">
    <property type="entry name" value="C-type lectin-like"/>
    <property type="match status" value="1"/>
</dbReference>
<dbReference type="GO" id="GO:0007154">
    <property type="term" value="P:cell communication"/>
    <property type="evidence" value="ECO:0007669"/>
    <property type="project" value="InterPro"/>
</dbReference>
<dbReference type="InterPro" id="IPR016187">
    <property type="entry name" value="CTDL_fold"/>
</dbReference>
<dbReference type="InterPro" id="IPR003644">
    <property type="entry name" value="Calx_beta"/>
</dbReference>
<dbReference type="InterPro" id="IPR050111">
    <property type="entry name" value="C-type_lectin/snaclec_domain"/>
</dbReference>
<evidence type="ECO:0000313" key="5">
    <source>
        <dbReference type="EMBL" id="MBR8829170.1"/>
    </source>
</evidence>
<protein>
    <recommendedName>
        <fullName evidence="4">C-type lectin domain-containing protein</fullName>
    </recommendedName>
</protein>
<proteinExistence type="predicted"/>
<comment type="caution">
    <text evidence="5">The sequence shown here is derived from an EMBL/GenBank/DDBJ whole genome shotgun (WGS) entry which is preliminary data.</text>
</comment>
<dbReference type="EMBL" id="JADQBC010000113">
    <property type="protein sequence ID" value="MBR8829170.1"/>
    <property type="molecule type" value="Genomic_DNA"/>
</dbReference>
<dbReference type="Pfam" id="PF03160">
    <property type="entry name" value="Calx-beta"/>
    <property type="match status" value="1"/>
</dbReference>
<dbReference type="Gene3D" id="2.60.40.2030">
    <property type="match status" value="1"/>
</dbReference>
<dbReference type="PANTHER" id="PTHR22803">
    <property type="entry name" value="MANNOSE, PHOSPHOLIPASE, LECTIN RECEPTOR RELATED"/>
    <property type="match status" value="1"/>
</dbReference>
<dbReference type="AlphaFoldDB" id="A0A941GWJ9"/>